<reference evidence="1" key="1">
    <citation type="journal article" date="2021" name="Proc. Natl. Acad. Sci. U.S.A.">
        <title>A Catalog of Tens of Thousands of Viruses from Human Metagenomes Reveals Hidden Associations with Chronic Diseases.</title>
        <authorList>
            <person name="Tisza M.J."/>
            <person name="Buck C.B."/>
        </authorList>
    </citation>
    <scope>NUCLEOTIDE SEQUENCE</scope>
    <source>
        <strain evidence="1">Ct2nF21</strain>
    </source>
</reference>
<dbReference type="Pfam" id="PF25622">
    <property type="entry name" value="Phi29_MCP"/>
    <property type="match status" value="1"/>
</dbReference>
<proteinExistence type="predicted"/>
<sequence length="461" mass="50350">MPTKPKITTNTNISADVVNAIRNSASNNYRENVPYVTPDADALRGIGAILMGNPALMNEFINTLVNRIAFARIASRMYTNPLRTLKKGVIDTGETIEDIFVNIANVYQYEEVRGSDNGAGSAFKRFDDDVRVAFYVMNSQLTYPVTVNRAMLKNAFNSWAGMDELVSGIIQSVYSAGAYDEFNITKYMIGQHILKGKLTYYTFTGGRYLEAATQLRKASNDMSFMTDRLSIAGVKTFTENDRKVILINTNYDANIDTNVLAGAFNLPYADYLNRRILIDSLGTLDVERLNKIFANDPTYEEPSADDMAFLDNIAGVVLDEDFVQIYDNVFEMRDMPNPVSLDHNYFLHMWQTYAVSPFANAICCIPAESVPTQTADNTTITPSAVAVTGKLGKDGTATGILTATVSTVTGGTETVKWTKTGGTATGTIASNGVWKAETAGTLKAKASIGTIESAEVTITIS</sequence>
<name>A0A8S5NFX6_9CAUD</name>
<evidence type="ECO:0000313" key="1">
    <source>
        <dbReference type="EMBL" id="DAD93561.1"/>
    </source>
</evidence>
<protein>
    <submittedName>
        <fullName evidence="1">Head protein</fullName>
    </submittedName>
</protein>
<dbReference type="EMBL" id="BK015162">
    <property type="protein sequence ID" value="DAD93561.1"/>
    <property type="molecule type" value="Genomic_DNA"/>
</dbReference>
<accession>A0A8S5NFX6</accession>
<organism evidence="1">
    <name type="scientific">Podoviridae sp. ct2nF21</name>
    <dbReference type="NCBI Taxonomy" id="2826537"/>
    <lineage>
        <taxon>Viruses</taxon>
        <taxon>Duplodnaviria</taxon>
        <taxon>Heunggongvirae</taxon>
        <taxon>Uroviricota</taxon>
        <taxon>Caudoviricetes</taxon>
    </lineage>
</organism>